<accession>A0ABT9NN36</accession>
<dbReference type="InterPro" id="IPR019662">
    <property type="entry name" value="DUF2516"/>
</dbReference>
<protein>
    <recommendedName>
        <fullName evidence="4">DUF2516 family protein</fullName>
    </recommendedName>
</protein>
<evidence type="ECO:0000313" key="2">
    <source>
        <dbReference type="EMBL" id="MDP9821839.1"/>
    </source>
</evidence>
<dbReference type="Proteomes" id="UP001240447">
    <property type="component" value="Unassembled WGS sequence"/>
</dbReference>
<keyword evidence="3" id="KW-1185">Reference proteome</keyword>
<keyword evidence="1" id="KW-0812">Transmembrane</keyword>
<dbReference type="EMBL" id="JAUSQM010000001">
    <property type="protein sequence ID" value="MDP9821839.1"/>
    <property type="molecule type" value="Genomic_DNA"/>
</dbReference>
<sequence>MEVFAVQNGITLVATLVLFGVKAWAFIDAVSHRAEAFPAADKLTKQAWLLITGIFLAAHMIMWSPLGLINIVGTVAAFVYLLDVRPALRQVTGRR</sequence>
<organism evidence="2 3">
    <name type="scientific">Nocardioides massiliensis</name>
    <dbReference type="NCBI Taxonomy" id="1325935"/>
    <lineage>
        <taxon>Bacteria</taxon>
        <taxon>Bacillati</taxon>
        <taxon>Actinomycetota</taxon>
        <taxon>Actinomycetes</taxon>
        <taxon>Propionibacteriales</taxon>
        <taxon>Nocardioidaceae</taxon>
        <taxon>Nocardioides</taxon>
    </lineage>
</organism>
<proteinExistence type="predicted"/>
<dbReference type="RefSeq" id="WP_068124603.1">
    <property type="nucleotide sequence ID" value="NZ_CCXJ01000764.2"/>
</dbReference>
<keyword evidence="1" id="KW-1133">Transmembrane helix</keyword>
<reference evidence="2 3" key="1">
    <citation type="submission" date="2023-07" db="EMBL/GenBank/DDBJ databases">
        <title>Sequencing the genomes of 1000 actinobacteria strains.</title>
        <authorList>
            <person name="Klenk H.-P."/>
        </authorList>
    </citation>
    <scope>NUCLEOTIDE SEQUENCE [LARGE SCALE GENOMIC DNA]</scope>
    <source>
        <strain evidence="2 3">GD13</strain>
    </source>
</reference>
<feature type="transmembrane region" description="Helical" evidence="1">
    <location>
        <begin position="6"/>
        <end position="27"/>
    </location>
</feature>
<keyword evidence="1" id="KW-0472">Membrane</keyword>
<comment type="caution">
    <text evidence="2">The sequence shown here is derived from an EMBL/GenBank/DDBJ whole genome shotgun (WGS) entry which is preliminary data.</text>
</comment>
<evidence type="ECO:0008006" key="4">
    <source>
        <dbReference type="Google" id="ProtNLM"/>
    </source>
</evidence>
<feature type="transmembrane region" description="Helical" evidence="1">
    <location>
        <begin position="69"/>
        <end position="88"/>
    </location>
</feature>
<name>A0ABT9NN36_9ACTN</name>
<gene>
    <name evidence="2" type="ORF">J2S59_001648</name>
</gene>
<dbReference type="Pfam" id="PF10724">
    <property type="entry name" value="DUF2516"/>
    <property type="match status" value="1"/>
</dbReference>
<evidence type="ECO:0000313" key="3">
    <source>
        <dbReference type="Proteomes" id="UP001240447"/>
    </source>
</evidence>
<evidence type="ECO:0000256" key="1">
    <source>
        <dbReference type="SAM" id="Phobius"/>
    </source>
</evidence>